<reference evidence="1" key="1">
    <citation type="submission" date="2022-01" db="EMBL/GenBank/DDBJ databases">
        <authorList>
            <person name="Jo J.-H."/>
            <person name="Im W.-T."/>
        </authorList>
    </citation>
    <scope>NUCLEOTIDE SEQUENCE</scope>
    <source>
        <strain evidence="1">NA20</strain>
    </source>
</reference>
<sequence length="309" mass="34436">MSWKKIGGTLLILPCLFACKNNNPSSDNVLTIANDGLLQSITSAKQSTENVLLALQEKKADPLTAPKANVVEPKALAVDDQANDLVSRIEKIKDQLWQERNSHNVSEKILQQTAGLPDLFFSFRNTILLNNPDFINQVDSMPPLFAEHFDQRIIKGESINKLLFESISPSEAILILSRFQLNIRELALKSAVIMLQGTHRVALICTFVSPMIAQSHQVLKPNGQLTIELALGEIRYRGLQQVKMNGKELSLNETGTYKARFTAPSIAGKYKIPVVASFTDQDGKEQTIQKDITYEVMSCEVSNIKEQKE</sequence>
<protein>
    <submittedName>
        <fullName evidence="1">Uncharacterized protein</fullName>
    </submittedName>
</protein>
<keyword evidence="2" id="KW-1185">Reference proteome</keyword>
<name>A0ABS9KK58_9BACT</name>
<proteinExistence type="predicted"/>
<gene>
    <name evidence="1" type="ORF">LZZ85_00370</name>
</gene>
<evidence type="ECO:0000313" key="2">
    <source>
        <dbReference type="Proteomes" id="UP001165367"/>
    </source>
</evidence>
<evidence type="ECO:0000313" key="1">
    <source>
        <dbReference type="EMBL" id="MCG2612704.1"/>
    </source>
</evidence>
<comment type="caution">
    <text evidence="1">The sequence shown here is derived from an EMBL/GenBank/DDBJ whole genome shotgun (WGS) entry which is preliminary data.</text>
</comment>
<dbReference type="Proteomes" id="UP001165367">
    <property type="component" value="Unassembled WGS sequence"/>
</dbReference>
<accession>A0ABS9KK58</accession>
<dbReference type="EMBL" id="JAKLTR010000001">
    <property type="protein sequence ID" value="MCG2612704.1"/>
    <property type="molecule type" value="Genomic_DNA"/>
</dbReference>
<dbReference type="RefSeq" id="WP_237867933.1">
    <property type="nucleotide sequence ID" value="NZ_JAKLTR010000001.1"/>
</dbReference>
<organism evidence="1 2">
    <name type="scientific">Terrimonas ginsenosidimutans</name>
    <dbReference type="NCBI Taxonomy" id="2908004"/>
    <lineage>
        <taxon>Bacteria</taxon>
        <taxon>Pseudomonadati</taxon>
        <taxon>Bacteroidota</taxon>
        <taxon>Chitinophagia</taxon>
        <taxon>Chitinophagales</taxon>
        <taxon>Chitinophagaceae</taxon>
        <taxon>Terrimonas</taxon>
    </lineage>
</organism>